<dbReference type="STRING" id="1121419.SAMN05443529_1424"/>
<dbReference type="Pfam" id="PF11208">
    <property type="entry name" value="DUF2992"/>
    <property type="match status" value="1"/>
</dbReference>
<dbReference type="AlphaFoldDB" id="A0A1G8KVW0"/>
<dbReference type="PIRSF" id="PIRSF021328">
    <property type="entry name" value="UCP021328"/>
    <property type="match status" value="1"/>
</dbReference>
<evidence type="ECO:0000313" key="2">
    <source>
        <dbReference type="EMBL" id="SDI47588.1"/>
    </source>
</evidence>
<reference evidence="3" key="1">
    <citation type="submission" date="2016-10" db="EMBL/GenBank/DDBJ databases">
        <authorList>
            <person name="Varghese N."/>
            <person name="Submissions S."/>
        </authorList>
    </citation>
    <scope>NUCLEOTIDE SEQUENCE [LARGE SCALE GENOMIC DNA]</scope>
    <source>
        <strain evidence="3">DSM 8344</strain>
    </source>
</reference>
<gene>
    <name evidence="2" type="ORF">SAMN05443529_1424</name>
</gene>
<protein>
    <recommendedName>
        <fullName evidence="4">DUF2992 family protein</fullName>
    </recommendedName>
</protein>
<proteinExistence type="predicted"/>
<keyword evidence="3" id="KW-1185">Reference proteome</keyword>
<evidence type="ECO:0008006" key="4">
    <source>
        <dbReference type="Google" id="ProtNLM"/>
    </source>
</evidence>
<sequence length="138" mass="16367">MSIKSYVTVFFEDPYWVAVCERVYNDKLEVARIVFGGEPKDYEIYEFLLHNWSNLKFSLPIVAEKVAERRVNPKRVQKLINKQVSNNGVGTKAQQALKLQHEEAKIERRGNNSEKWKAEEQMKFKLRQEKKKEKHKGR</sequence>
<accession>A0A1G8KVW0</accession>
<dbReference type="RefSeq" id="WP_345788552.1">
    <property type="nucleotide sequence ID" value="NZ_FNCP01000042.1"/>
</dbReference>
<dbReference type="InterPro" id="IPR016787">
    <property type="entry name" value="UCP021328"/>
</dbReference>
<dbReference type="EMBL" id="FNCP01000042">
    <property type="protein sequence ID" value="SDI47588.1"/>
    <property type="molecule type" value="Genomic_DNA"/>
</dbReference>
<feature type="region of interest" description="Disordered" evidence="1">
    <location>
        <begin position="100"/>
        <end position="138"/>
    </location>
</feature>
<evidence type="ECO:0000313" key="3">
    <source>
        <dbReference type="Proteomes" id="UP000198656"/>
    </source>
</evidence>
<feature type="compositionally biased region" description="Basic and acidic residues" evidence="1">
    <location>
        <begin position="100"/>
        <end position="131"/>
    </location>
</feature>
<dbReference type="Proteomes" id="UP000198656">
    <property type="component" value="Unassembled WGS sequence"/>
</dbReference>
<name>A0A1G8KVW0_9FIRM</name>
<evidence type="ECO:0000256" key="1">
    <source>
        <dbReference type="SAM" id="MobiDB-lite"/>
    </source>
</evidence>
<organism evidence="2 3">
    <name type="scientific">Desulfosporosinus hippei DSM 8344</name>
    <dbReference type="NCBI Taxonomy" id="1121419"/>
    <lineage>
        <taxon>Bacteria</taxon>
        <taxon>Bacillati</taxon>
        <taxon>Bacillota</taxon>
        <taxon>Clostridia</taxon>
        <taxon>Eubacteriales</taxon>
        <taxon>Desulfitobacteriaceae</taxon>
        <taxon>Desulfosporosinus</taxon>
    </lineage>
</organism>